<gene>
    <name evidence="1" type="ORF">NEOLEDRAFT_1171927</name>
</gene>
<evidence type="ECO:0000313" key="2">
    <source>
        <dbReference type="Proteomes" id="UP000076761"/>
    </source>
</evidence>
<organism evidence="1 2">
    <name type="scientific">Neolentinus lepideus HHB14362 ss-1</name>
    <dbReference type="NCBI Taxonomy" id="1314782"/>
    <lineage>
        <taxon>Eukaryota</taxon>
        <taxon>Fungi</taxon>
        <taxon>Dikarya</taxon>
        <taxon>Basidiomycota</taxon>
        <taxon>Agaricomycotina</taxon>
        <taxon>Agaricomycetes</taxon>
        <taxon>Gloeophyllales</taxon>
        <taxon>Gloeophyllaceae</taxon>
        <taxon>Neolentinus</taxon>
    </lineage>
</organism>
<accession>A0A165PT30</accession>
<proteinExistence type="predicted"/>
<dbReference type="InParanoid" id="A0A165PT30"/>
<keyword evidence="2" id="KW-1185">Reference proteome</keyword>
<reference evidence="1 2" key="1">
    <citation type="journal article" date="2016" name="Mol. Biol. Evol.">
        <title>Comparative Genomics of Early-Diverging Mushroom-Forming Fungi Provides Insights into the Origins of Lignocellulose Decay Capabilities.</title>
        <authorList>
            <person name="Nagy L.G."/>
            <person name="Riley R."/>
            <person name="Tritt A."/>
            <person name="Adam C."/>
            <person name="Daum C."/>
            <person name="Floudas D."/>
            <person name="Sun H."/>
            <person name="Yadav J.S."/>
            <person name="Pangilinan J."/>
            <person name="Larsson K.H."/>
            <person name="Matsuura K."/>
            <person name="Barry K."/>
            <person name="Labutti K."/>
            <person name="Kuo R."/>
            <person name="Ohm R.A."/>
            <person name="Bhattacharya S.S."/>
            <person name="Shirouzu T."/>
            <person name="Yoshinaga Y."/>
            <person name="Martin F.M."/>
            <person name="Grigoriev I.V."/>
            <person name="Hibbett D.S."/>
        </authorList>
    </citation>
    <scope>NUCLEOTIDE SEQUENCE [LARGE SCALE GENOMIC DNA]</scope>
    <source>
        <strain evidence="1 2">HHB14362 ss-1</strain>
    </source>
</reference>
<dbReference type="EMBL" id="KV425606">
    <property type="protein sequence ID" value="KZT21458.1"/>
    <property type="molecule type" value="Genomic_DNA"/>
</dbReference>
<dbReference type="AlphaFoldDB" id="A0A165PT30"/>
<sequence>MYTLCVNTTFELQTASKDAAVMAVVQFEALVIRIVQNLIVTTVSLRCAVVSSQVRDAKLGLDWRDQLSRRKTGSLVDPGTGQRMNLPAVATDYSKFPNSFTPGAYTAQSIIQDPSEQQRGAALSVLGSISQYSEDGVISKSAAPLVGRCAMLLGGNRRLKGLLTGYVHGHGINMCFDIVMQSDRPAQIGRIFAVIQSPNRARNSKFPAVPVWRRDSHPDYDRVFLASAFQKADVFTAEDWAEERLALKRGGSSETIMVMYKLLHLIAHRSYKLQAWSKSTTTRMWWCIRDTGCDPVDCEWYVQSSLCNKQ</sequence>
<name>A0A165PT30_9AGAM</name>
<protein>
    <submittedName>
        <fullName evidence="1">Uncharacterized protein</fullName>
    </submittedName>
</protein>
<dbReference type="Proteomes" id="UP000076761">
    <property type="component" value="Unassembled WGS sequence"/>
</dbReference>
<evidence type="ECO:0000313" key="1">
    <source>
        <dbReference type="EMBL" id="KZT21458.1"/>
    </source>
</evidence>